<evidence type="ECO:0000313" key="2">
    <source>
        <dbReference type="Proteomes" id="UP000503462"/>
    </source>
</evidence>
<evidence type="ECO:0000313" key="1">
    <source>
        <dbReference type="EMBL" id="QIW96220.1"/>
    </source>
</evidence>
<proteinExistence type="predicted"/>
<dbReference type="Proteomes" id="UP000503462">
    <property type="component" value="Chromosome 1"/>
</dbReference>
<sequence>MGGQKYTTTPFKPCSCLPPITKSSTTTSTKTATTTVTISQASTTSTTLAPVTTTVGVISTAPISDVTQTVSTTITAPASTSTLTTVTTATALVPGATPGFMMAYNNDVYGDSGYLYQQSGYPYIRADVFNPNNAQQYQWTLDSSCHLISFNGGPAASPSTPNVADNSGSLRGSGYTSSYSAYEIDVRDGYSNITCSYNQNNQNYTLTCANAYGANLNGFYGNRWSLHASTTPEVNIFNITMVPF</sequence>
<keyword evidence="2" id="KW-1185">Reference proteome</keyword>
<name>A0A6H0XNJ1_9PEZI</name>
<organism evidence="1 2">
    <name type="scientific">Peltaster fructicola</name>
    <dbReference type="NCBI Taxonomy" id="286661"/>
    <lineage>
        <taxon>Eukaryota</taxon>
        <taxon>Fungi</taxon>
        <taxon>Dikarya</taxon>
        <taxon>Ascomycota</taxon>
        <taxon>Pezizomycotina</taxon>
        <taxon>Dothideomycetes</taxon>
        <taxon>Dothideomycetes incertae sedis</taxon>
        <taxon>Peltaster</taxon>
    </lineage>
</organism>
<protein>
    <submittedName>
        <fullName evidence="1">Uncharacterized protein</fullName>
    </submittedName>
</protein>
<dbReference type="AlphaFoldDB" id="A0A6H0XNJ1"/>
<gene>
    <name evidence="1" type="ORF">AMS68_001738</name>
</gene>
<accession>A0A6H0XNJ1</accession>
<dbReference type="EMBL" id="CP051139">
    <property type="protein sequence ID" value="QIW96220.1"/>
    <property type="molecule type" value="Genomic_DNA"/>
</dbReference>
<reference evidence="1 2" key="1">
    <citation type="journal article" date="2016" name="Sci. Rep.">
        <title>Peltaster fructicola genome reveals evolution from an invasive phytopathogen to an ectophytic parasite.</title>
        <authorList>
            <person name="Xu C."/>
            <person name="Chen H."/>
            <person name="Gleason M.L."/>
            <person name="Xu J.R."/>
            <person name="Liu H."/>
            <person name="Zhang R."/>
            <person name="Sun G."/>
        </authorList>
    </citation>
    <scope>NUCLEOTIDE SEQUENCE [LARGE SCALE GENOMIC DNA]</scope>
    <source>
        <strain evidence="1 2">LNHT1506</strain>
    </source>
</reference>